<dbReference type="SUPFAM" id="SSF48371">
    <property type="entry name" value="ARM repeat"/>
    <property type="match status" value="1"/>
</dbReference>
<proteinExistence type="predicted"/>
<sequence>MSQLRRWPTPQSIYSDWTDSRPPGATISIHALAKPLSRFLYHRQAADIIVKNAKPPLSVATVEVLSTYLTLKNISPSTRVLVLRHFSLRARNAREDAQVVLDSNLLGLVPELLRSSSPDILFATCNLLKSLGRYREMKNKIHSDLVSLLNHRDPCVQKSAVYALDALNLVETLLRHLITNKLSPANRMYTLHVLHVRVGKDEQHARLIVECSSLKNCFSMLLQSPDPRILEHTCRILLNLLKYRRLTTAVADLELDKLFLPATPNINNPSGASRLDENRQWAVTKLVERLKQRSAMERLPHSWDGIMAEG</sequence>
<dbReference type="Proteomes" id="UP001215598">
    <property type="component" value="Unassembled WGS sequence"/>
</dbReference>
<gene>
    <name evidence="1" type="ORF">B0H16DRAFT_1894474</name>
</gene>
<dbReference type="Gene3D" id="1.25.10.10">
    <property type="entry name" value="Leucine-rich Repeat Variant"/>
    <property type="match status" value="1"/>
</dbReference>
<dbReference type="InterPro" id="IPR016024">
    <property type="entry name" value="ARM-type_fold"/>
</dbReference>
<reference evidence="1" key="1">
    <citation type="submission" date="2023-03" db="EMBL/GenBank/DDBJ databases">
        <title>Massive genome expansion in bonnet fungi (Mycena s.s.) driven by repeated elements and novel gene families across ecological guilds.</title>
        <authorList>
            <consortium name="Lawrence Berkeley National Laboratory"/>
            <person name="Harder C.B."/>
            <person name="Miyauchi S."/>
            <person name="Viragh M."/>
            <person name="Kuo A."/>
            <person name="Thoen E."/>
            <person name="Andreopoulos B."/>
            <person name="Lu D."/>
            <person name="Skrede I."/>
            <person name="Drula E."/>
            <person name="Henrissat B."/>
            <person name="Morin E."/>
            <person name="Kohler A."/>
            <person name="Barry K."/>
            <person name="LaButti K."/>
            <person name="Morin E."/>
            <person name="Salamov A."/>
            <person name="Lipzen A."/>
            <person name="Mereny Z."/>
            <person name="Hegedus B."/>
            <person name="Baldrian P."/>
            <person name="Stursova M."/>
            <person name="Weitz H."/>
            <person name="Taylor A."/>
            <person name="Grigoriev I.V."/>
            <person name="Nagy L.G."/>
            <person name="Martin F."/>
            <person name="Kauserud H."/>
        </authorList>
    </citation>
    <scope>NUCLEOTIDE SEQUENCE</scope>
    <source>
        <strain evidence="1">CBHHK182m</strain>
    </source>
</reference>
<name>A0AAD7HSS9_9AGAR</name>
<evidence type="ECO:0000313" key="2">
    <source>
        <dbReference type="Proteomes" id="UP001215598"/>
    </source>
</evidence>
<dbReference type="InterPro" id="IPR011989">
    <property type="entry name" value="ARM-like"/>
</dbReference>
<organism evidence="1 2">
    <name type="scientific">Mycena metata</name>
    <dbReference type="NCBI Taxonomy" id="1033252"/>
    <lineage>
        <taxon>Eukaryota</taxon>
        <taxon>Fungi</taxon>
        <taxon>Dikarya</taxon>
        <taxon>Basidiomycota</taxon>
        <taxon>Agaricomycotina</taxon>
        <taxon>Agaricomycetes</taxon>
        <taxon>Agaricomycetidae</taxon>
        <taxon>Agaricales</taxon>
        <taxon>Marasmiineae</taxon>
        <taxon>Mycenaceae</taxon>
        <taxon>Mycena</taxon>
    </lineage>
</organism>
<dbReference type="EMBL" id="JARKIB010000180">
    <property type="protein sequence ID" value="KAJ7727377.1"/>
    <property type="molecule type" value="Genomic_DNA"/>
</dbReference>
<comment type="caution">
    <text evidence="1">The sequence shown here is derived from an EMBL/GenBank/DDBJ whole genome shotgun (WGS) entry which is preliminary data.</text>
</comment>
<accession>A0AAD7HSS9</accession>
<protein>
    <submittedName>
        <fullName evidence="1">Uncharacterized protein</fullName>
    </submittedName>
</protein>
<evidence type="ECO:0000313" key="1">
    <source>
        <dbReference type="EMBL" id="KAJ7727377.1"/>
    </source>
</evidence>
<dbReference type="AlphaFoldDB" id="A0AAD7HSS9"/>
<keyword evidence="2" id="KW-1185">Reference proteome</keyword>